<reference evidence="6 7" key="1">
    <citation type="submission" date="2016-10" db="EMBL/GenBank/DDBJ databases">
        <authorList>
            <person name="de Groot N.N."/>
        </authorList>
    </citation>
    <scope>NUCLEOTIDE SEQUENCE [LARGE SCALE GENOMIC DNA]</scope>
    <source>
        <strain evidence="6 7">DSM 21668</strain>
    </source>
</reference>
<comment type="caution">
    <text evidence="3 4">Lacks conserved residue(s) required for the propagation of feature annotation.</text>
</comment>
<dbReference type="Gene3D" id="3.30.1600.10">
    <property type="entry name" value="SIR2/SIRT2 'Small Domain"/>
    <property type="match status" value="1"/>
</dbReference>
<evidence type="ECO:0000313" key="6">
    <source>
        <dbReference type="EMBL" id="SDM28335.1"/>
    </source>
</evidence>
<evidence type="ECO:0000256" key="2">
    <source>
        <dbReference type="ARBA" id="ARBA00023027"/>
    </source>
</evidence>
<gene>
    <name evidence="3" type="primary">cobB</name>
    <name evidence="6" type="ORF">SAMN04488090_3105</name>
</gene>
<dbReference type="EMBL" id="FNGS01000005">
    <property type="protein sequence ID" value="SDM28335.1"/>
    <property type="molecule type" value="Genomic_DNA"/>
</dbReference>
<feature type="binding site" evidence="3">
    <location>
        <begin position="170"/>
        <end position="172"/>
    </location>
    <ligand>
        <name>NAD(+)</name>
        <dbReference type="ChEBI" id="CHEBI:57540"/>
    </ligand>
</feature>
<comment type="function">
    <text evidence="3">NAD-dependent lysine deacetylase and desuccinylase that specifically removes acetyl and succinyl groups on target proteins. Modulates the activities of several proteins which are inactive in their acylated form.</text>
</comment>
<comment type="catalytic activity">
    <reaction evidence="3">
        <text>N(6)-succinyl-L-lysyl-[protein] + NAD(+) + H2O = 2''-O-succinyl-ADP-D-ribose + nicotinamide + L-lysyl-[protein]</text>
        <dbReference type="Rhea" id="RHEA:47668"/>
        <dbReference type="Rhea" id="RHEA-COMP:9752"/>
        <dbReference type="Rhea" id="RHEA-COMP:11877"/>
        <dbReference type="ChEBI" id="CHEBI:15377"/>
        <dbReference type="ChEBI" id="CHEBI:17154"/>
        <dbReference type="ChEBI" id="CHEBI:29969"/>
        <dbReference type="ChEBI" id="CHEBI:57540"/>
        <dbReference type="ChEBI" id="CHEBI:87830"/>
        <dbReference type="ChEBI" id="CHEBI:87832"/>
    </reaction>
</comment>
<keyword evidence="2 3" id="KW-0520">NAD</keyword>
<keyword evidence="7" id="KW-1185">Reference proteome</keyword>
<evidence type="ECO:0000313" key="7">
    <source>
        <dbReference type="Proteomes" id="UP000198901"/>
    </source>
</evidence>
<dbReference type="STRING" id="563176.SAMN04488090_3105"/>
<keyword evidence="1" id="KW-0808">Transferase</keyword>
<dbReference type="InterPro" id="IPR050134">
    <property type="entry name" value="NAD-dep_sirtuin_deacylases"/>
</dbReference>
<evidence type="ECO:0000256" key="3">
    <source>
        <dbReference type="HAMAP-Rule" id="MF_01121"/>
    </source>
</evidence>
<feature type="binding site" evidence="3">
    <location>
        <position position="53"/>
    </location>
    <ligand>
        <name>substrate</name>
    </ligand>
</feature>
<feature type="binding site" evidence="3">
    <location>
        <begin position="9"/>
        <end position="28"/>
    </location>
    <ligand>
        <name>NAD(+)</name>
        <dbReference type="ChEBI" id="CHEBI:57540"/>
    </ligand>
</feature>
<dbReference type="InterPro" id="IPR027546">
    <property type="entry name" value="Sirtuin_class_III"/>
</dbReference>
<dbReference type="InterPro" id="IPR026590">
    <property type="entry name" value="Ssirtuin_cat_dom"/>
</dbReference>
<protein>
    <recommendedName>
        <fullName evidence="3">NAD-dependent protein deacylase</fullName>
        <ecNumber evidence="3">2.3.1.286</ecNumber>
    </recommendedName>
    <alternativeName>
        <fullName evidence="3">Regulatory protein SIR2 homolog</fullName>
    </alternativeName>
</protein>
<comment type="subcellular location">
    <subcellularLocation>
        <location evidence="3">Cytoplasm</location>
    </subcellularLocation>
</comment>
<dbReference type="AlphaFoldDB" id="A0A1G9S0R4"/>
<dbReference type="Proteomes" id="UP000198901">
    <property type="component" value="Unassembled WGS sequence"/>
</dbReference>
<dbReference type="OrthoDB" id="9800582at2"/>
<dbReference type="EC" id="2.3.1.286" evidence="3"/>
<name>A0A1G9S0R4_9BACT</name>
<feature type="binding site" evidence="3">
    <location>
        <position position="56"/>
    </location>
    <ligand>
        <name>substrate</name>
    </ligand>
</feature>
<dbReference type="GO" id="GO:0036054">
    <property type="term" value="F:protein-malonyllysine demalonylase activity"/>
    <property type="evidence" value="ECO:0007669"/>
    <property type="project" value="InterPro"/>
</dbReference>
<dbReference type="PANTHER" id="PTHR11085">
    <property type="entry name" value="NAD-DEPENDENT PROTEIN DEACYLASE SIRTUIN-5, MITOCHONDRIAL-RELATED"/>
    <property type="match status" value="1"/>
</dbReference>
<dbReference type="Gene3D" id="3.40.50.1220">
    <property type="entry name" value="TPP-binding domain"/>
    <property type="match status" value="1"/>
</dbReference>
<dbReference type="SUPFAM" id="SSF52467">
    <property type="entry name" value="DHS-like NAD/FAD-binding domain"/>
    <property type="match status" value="1"/>
</dbReference>
<dbReference type="GO" id="GO:0070403">
    <property type="term" value="F:NAD+ binding"/>
    <property type="evidence" value="ECO:0007669"/>
    <property type="project" value="UniProtKB-UniRule"/>
</dbReference>
<comment type="domain">
    <text evidence="3">2 residues (Tyr-53 and Arg-56) present in a large hydrophobic pocket are probably involved in substrate specificity. They are important for desuccinylation activity, but dispensable for deacetylation activity.</text>
</comment>
<dbReference type="Pfam" id="PF02146">
    <property type="entry name" value="SIR2"/>
    <property type="match status" value="1"/>
</dbReference>
<dbReference type="GO" id="GO:0036055">
    <property type="term" value="F:protein-succinyllysine desuccinylase activity"/>
    <property type="evidence" value="ECO:0007669"/>
    <property type="project" value="UniProtKB-UniRule"/>
</dbReference>
<dbReference type="InterPro" id="IPR003000">
    <property type="entry name" value="Sirtuin"/>
</dbReference>
<evidence type="ECO:0000256" key="1">
    <source>
        <dbReference type="ARBA" id="ARBA00022679"/>
    </source>
</evidence>
<dbReference type="GO" id="GO:0005737">
    <property type="term" value="C:cytoplasm"/>
    <property type="evidence" value="ECO:0007669"/>
    <property type="project" value="UniProtKB-SubCell"/>
</dbReference>
<comment type="catalytic activity">
    <reaction evidence="3">
        <text>N(6)-acetyl-L-lysyl-[protein] + NAD(+) + H2O = 2''-O-acetyl-ADP-D-ribose + nicotinamide + L-lysyl-[protein]</text>
        <dbReference type="Rhea" id="RHEA:43636"/>
        <dbReference type="Rhea" id="RHEA-COMP:9752"/>
        <dbReference type="Rhea" id="RHEA-COMP:10731"/>
        <dbReference type="ChEBI" id="CHEBI:15377"/>
        <dbReference type="ChEBI" id="CHEBI:17154"/>
        <dbReference type="ChEBI" id="CHEBI:29969"/>
        <dbReference type="ChEBI" id="CHEBI:57540"/>
        <dbReference type="ChEBI" id="CHEBI:61930"/>
        <dbReference type="ChEBI" id="CHEBI:83767"/>
        <dbReference type="EC" id="2.3.1.286"/>
    </reaction>
</comment>
<feature type="binding site" evidence="3">
    <location>
        <begin position="86"/>
        <end position="89"/>
    </location>
    <ligand>
        <name>NAD(+)</name>
        <dbReference type="ChEBI" id="CHEBI:57540"/>
    </ligand>
</feature>
<dbReference type="GO" id="GO:0017136">
    <property type="term" value="F:histone deacetylase activity, NAD-dependent"/>
    <property type="evidence" value="ECO:0007669"/>
    <property type="project" value="TreeGrafter"/>
</dbReference>
<evidence type="ECO:0000256" key="4">
    <source>
        <dbReference type="PROSITE-ProRule" id="PRU00236"/>
    </source>
</evidence>
<dbReference type="InterPro" id="IPR029035">
    <property type="entry name" value="DHS-like_NAD/FAD-binding_dom"/>
</dbReference>
<dbReference type="HAMAP" id="MF_01121">
    <property type="entry name" value="Sirtuin_ClassIII"/>
    <property type="match status" value="1"/>
</dbReference>
<dbReference type="RefSeq" id="WP_093204047.1">
    <property type="nucleotide sequence ID" value="NZ_FNGS01000005.1"/>
</dbReference>
<organism evidence="6 7">
    <name type="scientific">Siphonobacter aquaeclarae</name>
    <dbReference type="NCBI Taxonomy" id="563176"/>
    <lineage>
        <taxon>Bacteria</taxon>
        <taxon>Pseudomonadati</taxon>
        <taxon>Bacteroidota</taxon>
        <taxon>Cytophagia</taxon>
        <taxon>Cytophagales</taxon>
        <taxon>Cytophagaceae</taxon>
        <taxon>Siphonobacter</taxon>
    </lineage>
</organism>
<dbReference type="CDD" id="cd01412">
    <property type="entry name" value="SIRT5_Af1_CobB"/>
    <property type="match status" value="1"/>
</dbReference>
<dbReference type="InterPro" id="IPR026591">
    <property type="entry name" value="Sirtuin_cat_small_dom_sf"/>
</dbReference>
<keyword evidence="3" id="KW-0963">Cytoplasm</keyword>
<feature type="active site" description="Proton acceptor" evidence="3">
    <location>
        <position position="104"/>
    </location>
</feature>
<evidence type="ECO:0000259" key="5">
    <source>
        <dbReference type="PROSITE" id="PS50305"/>
    </source>
</evidence>
<sequence>MKKLVILSGAGISAESGIRTFRDSGGLWENHRVEDVATPEAWKRNPELVLEFYNQRRKQALAAEPNEAHLLLAALETDFDVTIITQNVDDLHERAGSTDVLHLHGELFKARSTADPSLVYPVDGWSLQMGDTCEQGSQLRPHIVWFGEEVPAIYEAIPFCEEADVFVVIGTSLQVYPAAGLVNYVGRSVPVFVIDPHTPEVARSRNVTYIREKATDGMKVLQRLLSEPPFRMSSQPTL</sequence>
<accession>A0A1G9S0R4</accession>
<proteinExistence type="inferred from homology"/>
<feature type="binding site" evidence="3">
    <location>
        <position position="214"/>
    </location>
    <ligand>
        <name>NAD(+)</name>
        <dbReference type="ChEBI" id="CHEBI:57540"/>
    </ligand>
</feature>
<feature type="domain" description="Deacetylase sirtuin-type" evidence="5">
    <location>
        <begin position="1"/>
        <end position="228"/>
    </location>
</feature>
<dbReference type="PANTHER" id="PTHR11085:SF4">
    <property type="entry name" value="NAD-DEPENDENT PROTEIN DEACYLASE"/>
    <property type="match status" value="1"/>
</dbReference>
<comment type="similarity">
    <text evidence="3">Belongs to the sirtuin family. Class III subfamily.</text>
</comment>
<dbReference type="PROSITE" id="PS50305">
    <property type="entry name" value="SIRTUIN"/>
    <property type="match status" value="1"/>
</dbReference>